<evidence type="ECO:0000256" key="3">
    <source>
        <dbReference type="SAM" id="Phobius"/>
    </source>
</evidence>
<dbReference type="OMA" id="CLDINCH"/>
<dbReference type="InterPro" id="IPR053951">
    <property type="entry name" value="K_trans_N"/>
</dbReference>
<evidence type="ECO:0000259" key="4">
    <source>
        <dbReference type="Pfam" id="PF02705"/>
    </source>
</evidence>
<feature type="transmembrane region" description="Helical" evidence="3">
    <location>
        <begin position="216"/>
        <end position="235"/>
    </location>
</feature>
<evidence type="ECO:0000313" key="5">
    <source>
        <dbReference type="EMBL" id="CDP03521.1"/>
    </source>
</evidence>
<feature type="transmembrane region" description="Helical" evidence="3">
    <location>
        <begin position="161"/>
        <end position="180"/>
    </location>
</feature>
<feature type="domain" description="K+ potassium transporter integral membrane" evidence="4">
    <location>
        <begin position="32"/>
        <end position="155"/>
    </location>
</feature>
<dbReference type="PANTHER" id="PTHR30540">
    <property type="entry name" value="OSMOTIC STRESS POTASSIUM TRANSPORTER"/>
    <property type="match status" value="1"/>
</dbReference>
<reference evidence="6" key="1">
    <citation type="journal article" date="2014" name="Science">
        <title>The coffee genome provides insight into the convergent evolution of caffeine biosynthesis.</title>
        <authorList>
            <person name="Denoeud F."/>
            <person name="Carretero-Paulet L."/>
            <person name="Dereeper A."/>
            <person name="Droc G."/>
            <person name="Guyot R."/>
            <person name="Pietrella M."/>
            <person name="Zheng C."/>
            <person name="Alberti A."/>
            <person name="Anthony F."/>
            <person name="Aprea G."/>
            <person name="Aury J.M."/>
            <person name="Bento P."/>
            <person name="Bernard M."/>
            <person name="Bocs S."/>
            <person name="Campa C."/>
            <person name="Cenci A."/>
            <person name="Combes M.C."/>
            <person name="Crouzillat D."/>
            <person name="Da Silva C."/>
            <person name="Daddiego L."/>
            <person name="De Bellis F."/>
            <person name="Dussert S."/>
            <person name="Garsmeur O."/>
            <person name="Gayraud T."/>
            <person name="Guignon V."/>
            <person name="Jahn K."/>
            <person name="Jamilloux V."/>
            <person name="Joet T."/>
            <person name="Labadie K."/>
            <person name="Lan T."/>
            <person name="Leclercq J."/>
            <person name="Lepelley M."/>
            <person name="Leroy T."/>
            <person name="Li L.T."/>
            <person name="Librado P."/>
            <person name="Lopez L."/>
            <person name="Munoz A."/>
            <person name="Noel B."/>
            <person name="Pallavicini A."/>
            <person name="Perrotta G."/>
            <person name="Poncet V."/>
            <person name="Pot D."/>
            <person name="Priyono X."/>
            <person name="Rigoreau M."/>
            <person name="Rouard M."/>
            <person name="Rozas J."/>
            <person name="Tranchant-Dubreuil C."/>
            <person name="VanBuren R."/>
            <person name="Zhang Q."/>
            <person name="Andrade A.C."/>
            <person name="Argout X."/>
            <person name="Bertrand B."/>
            <person name="de Kochko A."/>
            <person name="Graziosi G."/>
            <person name="Henry R.J."/>
            <person name="Jayarama X."/>
            <person name="Ming R."/>
            <person name="Nagai C."/>
            <person name="Rounsley S."/>
            <person name="Sankoff D."/>
            <person name="Giuliano G."/>
            <person name="Albert V.A."/>
            <person name="Wincker P."/>
            <person name="Lashermes P."/>
        </authorList>
    </citation>
    <scope>NUCLEOTIDE SEQUENCE [LARGE SCALE GENOMIC DNA]</scope>
    <source>
        <strain evidence="6">cv. DH200-94</strain>
    </source>
</reference>
<dbReference type="GO" id="GO:0015079">
    <property type="term" value="F:potassium ion transmembrane transporter activity"/>
    <property type="evidence" value="ECO:0007669"/>
    <property type="project" value="InterPro"/>
</dbReference>
<keyword evidence="3" id="KW-0812">Transmembrane</keyword>
<dbReference type="Proteomes" id="UP000295252">
    <property type="component" value="Chromosome I"/>
</dbReference>
<keyword evidence="3" id="KW-0472">Membrane</keyword>
<evidence type="ECO:0000256" key="2">
    <source>
        <dbReference type="ARBA" id="ARBA00008440"/>
    </source>
</evidence>
<keyword evidence="3" id="KW-1133">Transmembrane helix</keyword>
<dbReference type="AlphaFoldDB" id="A0A068U4T0"/>
<comment type="subcellular location">
    <subcellularLocation>
        <location evidence="1">Cell membrane</location>
        <topology evidence="1">Multi-pass membrane protein</topology>
    </subcellularLocation>
</comment>
<dbReference type="PANTHER" id="PTHR30540:SF87">
    <property type="entry name" value="POTASSIUM TRANSPORTER"/>
    <property type="match status" value="1"/>
</dbReference>
<dbReference type="EMBL" id="HG739095">
    <property type="protein sequence ID" value="CDP03521.1"/>
    <property type="molecule type" value="Genomic_DNA"/>
</dbReference>
<dbReference type="PhylomeDB" id="A0A068U4T0"/>
<organism evidence="5 6">
    <name type="scientific">Coffea canephora</name>
    <name type="common">Robusta coffee</name>
    <dbReference type="NCBI Taxonomy" id="49390"/>
    <lineage>
        <taxon>Eukaryota</taxon>
        <taxon>Viridiplantae</taxon>
        <taxon>Streptophyta</taxon>
        <taxon>Embryophyta</taxon>
        <taxon>Tracheophyta</taxon>
        <taxon>Spermatophyta</taxon>
        <taxon>Magnoliopsida</taxon>
        <taxon>eudicotyledons</taxon>
        <taxon>Gunneridae</taxon>
        <taxon>Pentapetalae</taxon>
        <taxon>asterids</taxon>
        <taxon>lamiids</taxon>
        <taxon>Gentianales</taxon>
        <taxon>Rubiaceae</taxon>
        <taxon>Ixoroideae</taxon>
        <taxon>Gardenieae complex</taxon>
        <taxon>Bertiereae - Coffeeae clade</taxon>
        <taxon>Coffeeae</taxon>
        <taxon>Coffea</taxon>
    </lineage>
</organism>
<dbReference type="InParanoid" id="A0A068U4T0"/>
<dbReference type="STRING" id="49390.A0A068U4T0"/>
<dbReference type="GO" id="GO:0005886">
    <property type="term" value="C:plasma membrane"/>
    <property type="evidence" value="ECO:0007669"/>
    <property type="project" value="UniProtKB-SubCell"/>
</dbReference>
<comment type="similarity">
    <text evidence="2">Belongs to the HAK/KUP transporter (TC 2.A.72.3) family.</text>
</comment>
<evidence type="ECO:0000256" key="1">
    <source>
        <dbReference type="ARBA" id="ARBA00004651"/>
    </source>
</evidence>
<sequence length="340" mass="38926">MVVHLFINLSKDCLDINCHLGLPLHVSKIWDGQSVVGYTFAPVILVWFRFNAEIFIKYDPAVVKAINPAYIIDNFRRNKKDAWITHGRVVLAITGQLTIDLYLIKLCQSIHSISTQLLPALVLAYTGQASFPLKHGFDVSETLYKFIPGFNKWLITVHIRIAVVFVMTLASSFLALIMIMIWKTNILLVISYVLVIGSAEGDSLHELGSLQIRSGLALAFAMVLMFVMFVWNNVYQKKCCFELEHKVPALHSVLVFVSVRSLPISKVPVEEWFLFRRVRPNYVYVFRCTEAWHRKVIAGKGASIGKMMDCAYNFLKRQCNKVFEIPHKRMHKLVGMIYEL</sequence>
<dbReference type="InterPro" id="IPR003855">
    <property type="entry name" value="K+_transporter"/>
</dbReference>
<evidence type="ECO:0000313" key="6">
    <source>
        <dbReference type="Proteomes" id="UP000295252"/>
    </source>
</evidence>
<dbReference type="Gramene" id="CDP03521">
    <property type="protein sequence ID" value="CDP03521"/>
    <property type="gene ID" value="GSCOC_T00015919001"/>
</dbReference>
<dbReference type="Pfam" id="PF02705">
    <property type="entry name" value="K_trans"/>
    <property type="match status" value="1"/>
</dbReference>
<proteinExistence type="inferred from homology"/>
<name>A0A068U4T0_COFCA</name>
<protein>
    <recommendedName>
        <fullName evidence="4">K+ potassium transporter integral membrane domain-containing protein</fullName>
    </recommendedName>
</protein>
<accession>A0A068U4T0</accession>
<gene>
    <name evidence="5" type="ORF">GSCOC_T00015919001</name>
</gene>
<keyword evidence="6" id="KW-1185">Reference proteome</keyword>